<organism evidence="5">
    <name type="scientific">Thelazia callipaeda</name>
    <name type="common">Oriental eyeworm</name>
    <name type="synonym">Parasitic nematode</name>
    <dbReference type="NCBI Taxonomy" id="103827"/>
    <lineage>
        <taxon>Eukaryota</taxon>
        <taxon>Metazoa</taxon>
        <taxon>Ecdysozoa</taxon>
        <taxon>Nematoda</taxon>
        <taxon>Chromadorea</taxon>
        <taxon>Rhabditida</taxon>
        <taxon>Spirurina</taxon>
        <taxon>Spiruromorpha</taxon>
        <taxon>Thelazioidea</taxon>
        <taxon>Thelaziidae</taxon>
        <taxon>Thelazia</taxon>
    </lineage>
</organism>
<dbReference type="Proteomes" id="UP000276776">
    <property type="component" value="Unassembled WGS sequence"/>
</dbReference>
<dbReference type="GO" id="GO:0006351">
    <property type="term" value="P:DNA-templated transcription"/>
    <property type="evidence" value="ECO:0007669"/>
    <property type="project" value="InterPro"/>
</dbReference>
<dbReference type="PANTHER" id="PTHR23334">
    <property type="entry name" value="CCAAT/ENHANCER BINDING PROTEIN"/>
    <property type="match status" value="1"/>
</dbReference>
<evidence type="ECO:0000313" key="3">
    <source>
        <dbReference type="EMBL" id="VDN04150.1"/>
    </source>
</evidence>
<dbReference type="AlphaFoldDB" id="A0A0N5D1N7"/>
<reference evidence="5" key="1">
    <citation type="submission" date="2017-02" db="UniProtKB">
        <authorList>
            <consortium name="WormBaseParasite"/>
        </authorList>
    </citation>
    <scope>IDENTIFICATION</scope>
</reference>
<dbReference type="InterPro" id="IPR031106">
    <property type="entry name" value="C/EBP"/>
</dbReference>
<feature type="compositionally biased region" description="Low complexity" evidence="1">
    <location>
        <begin position="67"/>
        <end position="81"/>
    </location>
</feature>
<keyword evidence="4" id="KW-1185">Reference proteome</keyword>
<accession>A0A0N5D1N7</accession>
<dbReference type="SMART" id="SM00338">
    <property type="entry name" value="BRLZ"/>
    <property type="match status" value="1"/>
</dbReference>
<reference evidence="3 4" key="2">
    <citation type="submission" date="2018-11" db="EMBL/GenBank/DDBJ databases">
        <authorList>
            <consortium name="Pathogen Informatics"/>
        </authorList>
    </citation>
    <scope>NUCLEOTIDE SEQUENCE [LARGE SCALE GENOMIC DNA]</scope>
</reference>
<feature type="region of interest" description="Disordered" evidence="1">
    <location>
        <begin position="67"/>
        <end position="148"/>
    </location>
</feature>
<dbReference type="CDD" id="cd14695">
    <property type="entry name" value="bZIP_HLF"/>
    <property type="match status" value="1"/>
</dbReference>
<evidence type="ECO:0000259" key="2">
    <source>
        <dbReference type="PROSITE" id="PS50217"/>
    </source>
</evidence>
<proteinExistence type="predicted"/>
<dbReference type="Gene3D" id="1.20.5.170">
    <property type="match status" value="1"/>
</dbReference>
<evidence type="ECO:0000313" key="4">
    <source>
        <dbReference type="Proteomes" id="UP000276776"/>
    </source>
</evidence>
<evidence type="ECO:0000256" key="1">
    <source>
        <dbReference type="SAM" id="MobiDB-lite"/>
    </source>
</evidence>
<gene>
    <name evidence="3" type="ORF">TCLT_LOCUS6761</name>
</gene>
<dbReference type="GO" id="GO:0000978">
    <property type="term" value="F:RNA polymerase II cis-regulatory region sequence-specific DNA binding"/>
    <property type="evidence" value="ECO:0007669"/>
    <property type="project" value="TreeGrafter"/>
</dbReference>
<sequence length="223" mass="25721">MLPTPYMGEGKSDGTNPQLYFSYPTAMPPNMVTPNFAAYSMQIPPAYEHPPPSMLNLGKHQEDIFPTTLSLPPITSSSVIPIQPPPPPPPPPHQEEDDEEPQSRQQHRRSIIPEDEEARRKYRERRDKNNLAAKKSRSNRREREKMMQRKVDELEKENEALRAQLAIYTQQIECVRKEYERQMSLSYSAQQQGMLLRDSTTNLVPTTQAPTIFYPSFPSQRVT</sequence>
<feature type="domain" description="BZIP" evidence="2">
    <location>
        <begin position="119"/>
        <end position="182"/>
    </location>
</feature>
<dbReference type="OrthoDB" id="10039716at2759"/>
<dbReference type="GO" id="GO:0000981">
    <property type="term" value="F:DNA-binding transcription factor activity, RNA polymerase II-specific"/>
    <property type="evidence" value="ECO:0007669"/>
    <property type="project" value="TreeGrafter"/>
</dbReference>
<name>A0A0N5D1N7_THECL</name>
<dbReference type="STRING" id="103827.A0A0N5D1N7"/>
<feature type="compositionally biased region" description="Pro residues" evidence="1">
    <location>
        <begin position="82"/>
        <end position="92"/>
    </location>
</feature>
<dbReference type="PROSITE" id="PS50217">
    <property type="entry name" value="BZIP"/>
    <property type="match status" value="1"/>
</dbReference>
<protein>
    <submittedName>
        <fullName evidence="5">BZIP domain-containing protein</fullName>
    </submittedName>
</protein>
<feature type="compositionally biased region" description="Basic and acidic residues" evidence="1">
    <location>
        <begin position="139"/>
        <end position="148"/>
    </location>
</feature>
<dbReference type="InterPro" id="IPR004827">
    <property type="entry name" value="bZIP"/>
</dbReference>
<dbReference type="Pfam" id="PF07716">
    <property type="entry name" value="bZIP_2"/>
    <property type="match status" value="1"/>
</dbReference>
<evidence type="ECO:0000313" key="5">
    <source>
        <dbReference type="WBParaSite" id="TCLT_0000677201-mRNA-1"/>
    </source>
</evidence>
<dbReference type="InterPro" id="IPR046347">
    <property type="entry name" value="bZIP_sf"/>
</dbReference>
<dbReference type="OMA" id="AYMSEVK"/>
<dbReference type="EMBL" id="UYYF01004442">
    <property type="protein sequence ID" value="VDN04150.1"/>
    <property type="molecule type" value="Genomic_DNA"/>
</dbReference>
<dbReference type="PANTHER" id="PTHR23334:SF20">
    <property type="entry name" value="BASIC LEUCINE ZIPPER 24"/>
    <property type="match status" value="1"/>
</dbReference>
<dbReference type="WBParaSite" id="TCLT_0000677201-mRNA-1">
    <property type="protein sequence ID" value="TCLT_0000677201-mRNA-1"/>
    <property type="gene ID" value="TCLT_0000677201"/>
</dbReference>
<dbReference type="SUPFAM" id="SSF57959">
    <property type="entry name" value="Leucine zipper domain"/>
    <property type="match status" value="1"/>
</dbReference>